<keyword evidence="2" id="KW-0813">Transport</keyword>
<dbReference type="Pfam" id="PF01545">
    <property type="entry name" value="Cation_efflux"/>
    <property type="match status" value="1"/>
</dbReference>
<dbReference type="GO" id="GO:0016020">
    <property type="term" value="C:membrane"/>
    <property type="evidence" value="ECO:0007669"/>
    <property type="project" value="UniProtKB-SubCell"/>
</dbReference>
<reference evidence="9 10" key="1">
    <citation type="journal article" date="2014" name="BMC Genomics">
        <title>Adaptive genomic structural variation in the grape powdery mildew pathogen, Erysiphe necator.</title>
        <authorList>
            <person name="Jones L."/>
            <person name="Riaz S."/>
            <person name="Morales-Cruz A."/>
            <person name="Amrine K.C."/>
            <person name="McGuire B."/>
            <person name="Gubler W.D."/>
            <person name="Walker M.A."/>
            <person name="Cantu D."/>
        </authorList>
    </citation>
    <scope>NUCLEOTIDE SEQUENCE [LARGE SCALE GENOMIC DNA]</scope>
    <source>
        <strain evidence="10">c</strain>
    </source>
</reference>
<keyword evidence="10" id="KW-1185">Reference proteome</keyword>
<dbReference type="SUPFAM" id="SSF160240">
    <property type="entry name" value="Cation efflux protein cytoplasmic domain-like"/>
    <property type="match status" value="1"/>
</dbReference>
<dbReference type="HOGENOM" id="CLU_013430_2_2_1"/>
<protein>
    <submittedName>
        <fullName evidence="9">Putative cation diffusion facilitator 1</fullName>
    </submittedName>
</protein>
<dbReference type="Pfam" id="PF16916">
    <property type="entry name" value="ZT_dimer"/>
    <property type="match status" value="1"/>
</dbReference>
<dbReference type="InterPro" id="IPR050291">
    <property type="entry name" value="CDF_Transporter"/>
</dbReference>
<name>A0A0B1P7G0_UNCNE</name>
<dbReference type="GO" id="GO:0030003">
    <property type="term" value="P:intracellular monoatomic cation homeostasis"/>
    <property type="evidence" value="ECO:0007669"/>
    <property type="project" value="UniProtKB-ARBA"/>
</dbReference>
<dbReference type="InterPro" id="IPR027470">
    <property type="entry name" value="Cation_efflux_CTD"/>
</dbReference>
<dbReference type="InterPro" id="IPR036837">
    <property type="entry name" value="Cation_efflux_CTD_sf"/>
</dbReference>
<evidence type="ECO:0000256" key="3">
    <source>
        <dbReference type="ARBA" id="ARBA00022692"/>
    </source>
</evidence>
<dbReference type="OMA" id="CWALRNQ"/>
<feature type="domain" description="Cation efflux protein transmembrane" evidence="7">
    <location>
        <begin position="102"/>
        <end position="287"/>
    </location>
</feature>
<evidence type="ECO:0000313" key="9">
    <source>
        <dbReference type="EMBL" id="KHJ32851.1"/>
    </source>
</evidence>
<dbReference type="Gene3D" id="1.20.1510.10">
    <property type="entry name" value="Cation efflux protein transmembrane domain"/>
    <property type="match status" value="1"/>
</dbReference>
<dbReference type="PANTHER" id="PTHR43840:SF12">
    <property type="entry name" value="CATION DIFFUSION FACILITATOR 1 (AFU_ORTHOLOGUE AFUA_1G14440)"/>
    <property type="match status" value="1"/>
</dbReference>
<keyword evidence="5 6" id="KW-0472">Membrane</keyword>
<organism evidence="9 10">
    <name type="scientific">Uncinula necator</name>
    <name type="common">Grape powdery mildew</name>
    <dbReference type="NCBI Taxonomy" id="52586"/>
    <lineage>
        <taxon>Eukaryota</taxon>
        <taxon>Fungi</taxon>
        <taxon>Dikarya</taxon>
        <taxon>Ascomycota</taxon>
        <taxon>Pezizomycotina</taxon>
        <taxon>Leotiomycetes</taxon>
        <taxon>Erysiphales</taxon>
        <taxon>Erysiphaceae</taxon>
        <taxon>Erysiphe</taxon>
    </lineage>
</organism>
<evidence type="ECO:0000256" key="4">
    <source>
        <dbReference type="ARBA" id="ARBA00022989"/>
    </source>
</evidence>
<gene>
    <name evidence="9" type="ORF">EV44_g5853</name>
</gene>
<evidence type="ECO:0000256" key="2">
    <source>
        <dbReference type="ARBA" id="ARBA00022448"/>
    </source>
</evidence>
<dbReference type="EMBL" id="JNVN01001780">
    <property type="protein sequence ID" value="KHJ32851.1"/>
    <property type="molecule type" value="Genomic_DNA"/>
</dbReference>
<evidence type="ECO:0000313" key="10">
    <source>
        <dbReference type="Proteomes" id="UP000030854"/>
    </source>
</evidence>
<feature type="domain" description="Cation efflux protein cytoplasmic" evidence="8">
    <location>
        <begin position="312"/>
        <end position="375"/>
    </location>
</feature>
<dbReference type="STRING" id="52586.A0A0B1P7G0"/>
<feature type="transmembrane region" description="Helical" evidence="6">
    <location>
        <begin position="172"/>
        <end position="194"/>
    </location>
</feature>
<keyword evidence="3 6" id="KW-0812">Transmembrane</keyword>
<feature type="transmembrane region" description="Helical" evidence="6">
    <location>
        <begin position="247"/>
        <end position="267"/>
    </location>
</feature>
<evidence type="ECO:0000256" key="6">
    <source>
        <dbReference type="SAM" id="Phobius"/>
    </source>
</evidence>
<feature type="transmembrane region" description="Helical" evidence="6">
    <location>
        <begin position="273"/>
        <end position="295"/>
    </location>
</feature>
<dbReference type="PANTHER" id="PTHR43840">
    <property type="entry name" value="MITOCHONDRIAL METAL TRANSPORTER 1-RELATED"/>
    <property type="match status" value="1"/>
</dbReference>
<dbReference type="OrthoDB" id="78296at2759"/>
<feature type="transmembrane region" description="Helical" evidence="6">
    <location>
        <begin position="206"/>
        <end position="227"/>
    </location>
</feature>
<evidence type="ECO:0000256" key="1">
    <source>
        <dbReference type="ARBA" id="ARBA00004141"/>
    </source>
</evidence>
<sequence>MSIDIEKNRHVTNTCQSDPYQLRKRYKSERYLNDICSRETWRLLHNFPLSRNFNTRRRKQVRNFYTKQNERIEWMLKSVNDSSIEARVEGVAEQRKVQIAIYASLFASILLAALQIFAAITSNSLCLFTSMASAIFDPLSNLALIICNLATKKVNLKRFPAGKSRLETLGNISFCFIMISVSLFLIILAIRELMNETTNGDMEFKLPSLIAVIAALIIKLHLLFYCWGLKDKYSQVNILWQDHRSDLFINGFAILMNLLGSKFMWWIDPTGTIIISIIVSFIWLRTMFGEFLLLIGISASFDIHQLVTYICVIHSPSIKGIETVRVYHSGPKLIAEIDILMGPDRSLRQTHDVAEGLKTKLEKLPDIERAYVHVNYEIAHKLEHSNVF</sequence>
<dbReference type="SUPFAM" id="SSF161111">
    <property type="entry name" value="Cation efflux protein transmembrane domain-like"/>
    <property type="match status" value="1"/>
</dbReference>
<dbReference type="NCBIfam" id="TIGR01297">
    <property type="entry name" value="CDF"/>
    <property type="match status" value="1"/>
</dbReference>
<dbReference type="GO" id="GO:0098771">
    <property type="term" value="P:inorganic ion homeostasis"/>
    <property type="evidence" value="ECO:0007669"/>
    <property type="project" value="UniProtKB-ARBA"/>
</dbReference>
<evidence type="ECO:0000259" key="8">
    <source>
        <dbReference type="Pfam" id="PF16916"/>
    </source>
</evidence>
<keyword evidence="4 6" id="KW-1133">Transmembrane helix</keyword>
<dbReference type="InterPro" id="IPR058533">
    <property type="entry name" value="Cation_efflux_TM"/>
</dbReference>
<dbReference type="InterPro" id="IPR002524">
    <property type="entry name" value="Cation_efflux"/>
</dbReference>
<comment type="subcellular location">
    <subcellularLocation>
        <location evidence="1">Membrane</location>
        <topology evidence="1">Multi-pass membrane protein</topology>
    </subcellularLocation>
</comment>
<dbReference type="AlphaFoldDB" id="A0A0B1P7G0"/>
<evidence type="ECO:0000256" key="5">
    <source>
        <dbReference type="ARBA" id="ARBA00023136"/>
    </source>
</evidence>
<dbReference type="GO" id="GO:0008324">
    <property type="term" value="F:monoatomic cation transmembrane transporter activity"/>
    <property type="evidence" value="ECO:0007669"/>
    <property type="project" value="InterPro"/>
</dbReference>
<dbReference type="Gene3D" id="3.30.70.1350">
    <property type="entry name" value="Cation efflux protein, cytoplasmic domain"/>
    <property type="match status" value="1"/>
</dbReference>
<feature type="transmembrane region" description="Helical" evidence="6">
    <location>
        <begin position="99"/>
        <end position="121"/>
    </location>
</feature>
<accession>A0A0B1P7G0</accession>
<dbReference type="Proteomes" id="UP000030854">
    <property type="component" value="Unassembled WGS sequence"/>
</dbReference>
<proteinExistence type="predicted"/>
<dbReference type="InterPro" id="IPR027469">
    <property type="entry name" value="Cation_efflux_TMD_sf"/>
</dbReference>
<comment type="caution">
    <text evidence="9">The sequence shown here is derived from an EMBL/GenBank/DDBJ whole genome shotgun (WGS) entry which is preliminary data.</text>
</comment>
<feature type="transmembrane region" description="Helical" evidence="6">
    <location>
        <begin position="127"/>
        <end position="151"/>
    </location>
</feature>
<evidence type="ECO:0000259" key="7">
    <source>
        <dbReference type="Pfam" id="PF01545"/>
    </source>
</evidence>
<dbReference type="FunFam" id="1.20.1510.10:FF:000005">
    <property type="entry name" value="Putative Cation diffusion facilitator 1"/>
    <property type="match status" value="1"/>
</dbReference>